<evidence type="ECO:0000256" key="2">
    <source>
        <dbReference type="ARBA" id="ARBA00022801"/>
    </source>
</evidence>
<name>A0A382DRU9_9ZZZZ</name>
<dbReference type="GO" id="GO:0016787">
    <property type="term" value="F:hydrolase activity"/>
    <property type="evidence" value="ECO:0007669"/>
    <property type="project" value="UniProtKB-KW"/>
</dbReference>
<feature type="non-terminal residue" evidence="4">
    <location>
        <position position="1"/>
    </location>
</feature>
<dbReference type="InterPro" id="IPR029055">
    <property type="entry name" value="Ntn_hydrolases_N"/>
</dbReference>
<dbReference type="PANTHER" id="PTHR43199:SF1">
    <property type="entry name" value="GLUTATHIONE HYDROLASE PROENZYME"/>
    <property type="match status" value="1"/>
</dbReference>
<keyword evidence="2" id="KW-0378">Hydrolase</keyword>
<dbReference type="InterPro" id="IPR051792">
    <property type="entry name" value="GGT_bact"/>
</dbReference>
<dbReference type="SUPFAM" id="SSF56235">
    <property type="entry name" value="N-terminal nucleophile aminohydrolases (Ntn hydrolases)"/>
    <property type="match status" value="1"/>
</dbReference>
<keyword evidence="3" id="KW-0865">Zymogen</keyword>
<dbReference type="Pfam" id="PF01019">
    <property type="entry name" value="G_glu_transpept"/>
    <property type="match status" value="1"/>
</dbReference>
<gene>
    <name evidence="4" type="ORF">METZ01_LOCUS193197</name>
</gene>
<evidence type="ECO:0000313" key="4">
    <source>
        <dbReference type="EMBL" id="SVB40343.1"/>
    </source>
</evidence>
<dbReference type="Gene3D" id="1.10.246.130">
    <property type="match status" value="1"/>
</dbReference>
<dbReference type="InterPro" id="IPR043138">
    <property type="entry name" value="GGT_lsub"/>
</dbReference>
<dbReference type="PRINTS" id="PR01210">
    <property type="entry name" value="GGTRANSPTASE"/>
</dbReference>
<sequence>MLNRVVILLLLGLPLGQAAERTGAAVTVHPLATKAAMNAFERGGNAVDAAVAAALTLGVVDGFNSGIGGGCFMLIHKPNGRFAAIDGRETAPAAASRDMYLRDGKANPELSRTGALAIGVPGALAAYDLAIRQHGNLPLAEHLGRAATIAEQGFALDHSYLHRLGQVVEKLGKFPGSARIFLDVDGNAWPSGHRLKQPDLARSYRSIALHSVDWFYRGPFALKTEQWMSANGGLITRKDLLSYKAKRREPVRTTYRGHEIVGFPPPSSGGVHVAQILNILEVFDLPSMAPDSAEFVHLVTEAMRLAFADRAHWLGDADFAPVPRGLAAKKYARRLAKNIDPAKAARIDAHSTPPNAVTDLFGKHTTHFSAADTDGWWVACTATVNTTFGSGVVIPGTGIVM</sequence>
<evidence type="ECO:0000256" key="1">
    <source>
        <dbReference type="ARBA" id="ARBA00022679"/>
    </source>
</evidence>
<protein>
    <recommendedName>
        <fullName evidence="5">Gamma-glutamyltransferase</fullName>
    </recommendedName>
</protein>
<organism evidence="4">
    <name type="scientific">marine metagenome</name>
    <dbReference type="NCBI Taxonomy" id="408172"/>
    <lineage>
        <taxon>unclassified sequences</taxon>
        <taxon>metagenomes</taxon>
        <taxon>ecological metagenomes</taxon>
    </lineage>
</organism>
<evidence type="ECO:0000256" key="3">
    <source>
        <dbReference type="ARBA" id="ARBA00023145"/>
    </source>
</evidence>
<reference evidence="4" key="1">
    <citation type="submission" date="2018-05" db="EMBL/GenBank/DDBJ databases">
        <authorList>
            <person name="Lanie J.A."/>
            <person name="Ng W.-L."/>
            <person name="Kazmierczak K.M."/>
            <person name="Andrzejewski T.M."/>
            <person name="Davidsen T.M."/>
            <person name="Wayne K.J."/>
            <person name="Tettelin H."/>
            <person name="Glass J.I."/>
            <person name="Rusch D."/>
            <person name="Podicherti R."/>
            <person name="Tsui H.-C.T."/>
            <person name="Winkler M.E."/>
        </authorList>
    </citation>
    <scope>NUCLEOTIDE SEQUENCE</scope>
</reference>
<dbReference type="PANTHER" id="PTHR43199">
    <property type="entry name" value="GLUTATHIONE HYDROLASE"/>
    <property type="match status" value="1"/>
</dbReference>
<evidence type="ECO:0008006" key="5">
    <source>
        <dbReference type="Google" id="ProtNLM"/>
    </source>
</evidence>
<keyword evidence="1" id="KW-0808">Transferase</keyword>
<feature type="non-terminal residue" evidence="4">
    <location>
        <position position="401"/>
    </location>
</feature>
<dbReference type="AlphaFoldDB" id="A0A382DRU9"/>
<dbReference type="Gene3D" id="3.60.20.40">
    <property type="match status" value="1"/>
</dbReference>
<dbReference type="InterPro" id="IPR043137">
    <property type="entry name" value="GGT_ssub_C"/>
</dbReference>
<dbReference type="EMBL" id="UINC01040451">
    <property type="protein sequence ID" value="SVB40343.1"/>
    <property type="molecule type" value="Genomic_DNA"/>
</dbReference>
<dbReference type="GO" id="GO:0016740">
    <property type="term" value="F:transferase activity"/>
    <property type="evidence" value="ECO:0007669"/>
    <property type="project" value="UniProtKB-KW"/>
</dbReference>
<accession>A0A382DRU9</accession>
<proteinExistence type="predicted"/>